<dbReference type="Pfam" id="PF14072">
    <property type="entry name" value="DndB"/>
    <property type="match status" value="1"/>
</dbReference>
<evidence type="ECO:0000313" key="2">
    <source>
        <dbReference type="Proteomes" id="UP001156560"/>
    </source>
</evidence>
<organism evidence="1 2">
    <name type="scientific">Vibrio parahaemolyticus</name>
    <dbReference type="NCBI Taxonomy" id="670"/>
    <lineage>
        <taxon>Bacteria</taxon>
        <taxon>Pseudomonadati</taxon>
        <taxon>Pseudomonadota</taxon>
        <taxon>Gammaproteobacteria</taxon>
        <taxon>Vibrionales</taxon>
        <taxon>Vibrionaceae</taxon>
        <taxon>Vibrio</taxon>
    </lineage>
</organism>
<dbReference type="AlphaFoldDB" id="A0AA47L9X2"/>
<dbReference type="NCBIfam" id="TIGR03187">
    <property type="entry name" value="DGQHR"/>
    <property type="match status" value="1"/>
</dbReference>
<dbReference type="InterPro" id="IPR017601">
    <property type="entry name" value="DGQHR-contain_dom"/>
</dbReference>
<dbReference type="RefSeq" id="WP_077202323.1">
    <property type="nucleotide sequence ID" value="NZ_CP114196.1"/>
</dbReference>
<proteinExistence type="predicted"/>
<geneLocation type="plasmid" evidence="1 2">
    <name>pHLA</name>
</geneLocation>
<name>A0AA47L9X2_VIBPH</name>
<dbReference type="Proteomes" id="UP001156560">
    <property type="component" value="Plasmid pHLA"/>
</dbReference>
<protein>
    <submittedName>
        <fullName evidence="1">DGQHR domain-containing protein</fullName>
    </submittedName>
</protein>
<reference evidence="1" key="1">
    <citation type="submission" date="2022-12" db="EMBL/GenBank/DDBJ databases">
        <title>Vibrio parahaemolyticus become highly virulent by producing novel Tc toxins.</title>
        <authorList>
            <person name="Yang F."/>
            <person name="You Y."/>
            <person name="Lai Q."/>
            <person name="Xu L."/>
            <person name="Li F."/>
        </authorList>
    </citation>
    <scope>NUCLEOTIDE SEQUENCE</scope>
    <source>
        <strain evidence="1">Vp-HL-202005</strain>
        <plasmid evidence="1">pHLA</plasmid>
    </source>
</reference>
<accession>A0AA47L9X2</accession>
<sequence>MYTPIYSEQDLQLVLFRANEGICTNGISVFEGVITGKEFAENFTEEESSDSLNEYQKRQRDLEKGRAQGLIKYFDNREDTVLPSITVFVSSLKLHEEISIGNKEVVTATLESSSDRLVCDGQNRLNLFKDRVTNASPTQYHTLGVKFIVTNTDTLEPVTQKIRQVFSDYHLHLRKPTSAQNLFFDSSQSFSRLIRDQILDNVLVDGHSLKRFISTTGKPKKSQLMDLKQLGDFICTALGTTPVKMNKLLEGSSDTEAEIIRLTTPFLTKFFSLIPMRFLSDSGPNVMYTKSIFWKGTAIVIRSIFEEHLSRMHKAPIDWSVLDGIVRLPVKDITHDFWLENNVVQKSISRNGSIKYRMIRSSERSCATAICKELELPSVGEEV</sequence>
<evidence type="ECO:0000313" key="1">
    <source>
        <dbReference type="EMBL" id="WAT93790.1"/>
    </source>
</evidence>
<dbReference type="InterPro" id="IPR017642">
    <property type="entry name" value="DNA_S_mod_DndB"/>
</dbReference>
<gene>
    <name evidence="1" type="ORF">O1Q84_26060</name>
</gene>
<dbReference type="EMBL" id="CP114196">
    <property type="protein sequence ID" value="WAT93790.1"/>
    <property type="molecule type" value="Genomic_DNA"/>
</dbReference>
<keyword evidence="1" id="KW-0614">Plasmid</keyword>